<proteinExistence type="predicted"/>
<dbReference type="InterPro" id="IPR001764">
    <property type="entry name" value="Glyco_hydro_3_N"/>
</dbReference>
<protein>
    <recommendedName>
        <fullName evidence="6">Glycoside hydrolase family 3 C-terminal domain-containing protein</fullName>
    </recommendedName>
</protein>
<gene>
    <name evidence="4" type="ORF">Sps_03675</name>
</gene>
<evidence type="ECO:0000313" key="5">
    <source>
        <dbReference type="Proteomes" id="UP000189545"/>
    </source>
</evidence>
<dbReference type="Proteomes" id="UP000189545">
    <property type="component" value="Chromosome"/>
</dbReference>
<dbReference type="RefSeq" id="WP_418346673.1">
    <property type="nucleotide sequence ID" value="NZ_CP014782.1"/>
</dbReference>
<dbReference type="KEGG" id="spsw:Sps_03675"/>
<dbReference type="InterPro" id="IPR002772">
    <property type="entry name" value="Glyco_hydro_3_C"/>
</dbReference>
<dbReference type="GO" id="GO:0008422">
    <property type="term" value="F:beta-glucosidase activity"/>
    <property type="evidence" value="ECO:0007669"/>
    <property type="project" value="TreeGrafter"/>
</dbReference>
<feature type="domain" description="Glycoside hydrolase family 3 C-terminal" evidence="3">
    <location>
        <begin position="99"/>
        <end position="266"/>
    </location>
</feature>
<organism evidence="4 5">
    <name type="scientific">Shewanella psychrophila</name>
    <dbReference type="NCBI Taxonomy" id="225848"/>
    <lineage>
        <taxon>Bacteria</taxon>
        <taxon>Pseudomonadati</taxon>
        <taxon>Pseudomonadota</taxon>
        <taxon>Gammaproteobacteria</taxon>
        <taxon>Alteromonadales</taxon>
        <taxon>Shewanellaceae</taxon>
        <taxon>Shewanella</taxon>
    </lineage>
</organism>
<keyword evidence="1" id="KW-0378">Hydrolase</keyword>
<sequence>MPGCSNESCAQAANAGLDIFMVPTAAWKPLYENILEQVRSGEILTSRIDDIVSRILRVKLRAGLFDKPSPAKRVLSGKTALIGAKAHRDIARQAVRESLVMLKNQSNILPLSPKLSVLVAGDGADNIGKQAGGWSITWQGTNNSNADFPGGSSIYQGIADTVNAEGGQVELIVNGEYSHKPAVAIVVFGEEPYAEGVGDVEHLEFQAGTKHDLALLKRLKAQGITVVSVFLTGRPLWVNTELNASDGFVVAWLPGNEGDGITQVQFSNLDAV</sequence>
<dbReference type="AlphaFoldDB" id="A0A1S6HTD0"/>
<evidence type="ECO:0000313" key="4">
    <source>
        <dbReference type="EMBL" id="AQS38793.1"/>
    </source>
</evidence>
<dbReference type="InterPro" id="IPR017853">
    <property type="entry name" value="GH"/>
</dbReference>
<reference evidence="4 5" key="1">
    <citation type="submission" date="2016-03" db="EMBL/GenBank/DDBJ databases">
        <title>Complete genome sequence of Shewanella psychrophila WP2, a deep sea bacterium isolated from west Pacific sediment.</title>
        <authorList>
            <person name="Xu G."/>
            <person name="Jian H."/>
        </authorList>
    </citation>
    <scope>NUCLEOTIDE SEQUENCE [LARGE SCALE GENOMIC DNA]</scope>
    <source>
        <strain evidence="4 5">WP2</strain>
    </source>
</reference>
<evidence type="ECO:0000259" key="2">
    <source>
        <dbReference type="Pfam" id="PF00933"/>
    </source>
</evidence>
<dbReference type="Pfam" id="PF01915">
    <property type="entry name" value="Glyco_hydro_3_C"/>
    <property type="match status" value="1"/>
</dbReference>
<evidence type="ECO:0000256" key="1">
    <source>
        <dbReference type="ARBA" id="ARBA00022801"/>
    </source>
</evidence>
<name>A0A1S6HTD0_9GAMM</name>
<feature type="domain" description="Glycoside hydrolase family 3 N-terminal" evidence="2">
    <location>
        <begin position="3"/>
        <end position="58"/>
    </location>
</feature>
<dbReference type="InterPro" id="IPR036962">
    <property type="entry name" value="Glyco_hydro_3_N_sf"/>
</dbReference>
<dbReference type="GO" id="GO:0009251">
    <property type="term" value="P:glucan catabolic process"/>
    <property type="evidence" value="ECO:0007669"/>
    <property type="project" value="TreeGrafter"/>
</dbReference>
<accession>A0A1S6HTD0</accession>
<keyword evidence="5" id="KW-1185">Reference proteome</keyword>
<dbReference type="SUPFAM" id="SSF51445">
    <property type="entry name" value="(Trans)glycosidases"/>
    <property type="match status" value="1"/>
</dbReference>
<dbReference type="PANTHER" id="PTHR30620">
    <property type="entry name" value="PERIPLASMIC BETA-GLUCOSIDASE-RELATED"/>
    <property type="match status" value="1"/>
</dbReference>
<dbReference type="Gene3D" id="3.20.20.300">
    <property type="entry name" value="Glycoside hydrolase, family 3, N-terminal domain"/>
    <property type="match status" value="1"/>
</dbReference>
<dbReference type="EMBL" id="CP014782">
    <property type="protein sequence ID" value="AQS38793.1"/>
    <property type="molecule type" value="Genomic_DNA"/>
</dbReference>
<evidence type="ECO:0000259" key="3">
    <source>
        <dbReference type="Pfam" id="PF01915"/>
    </source>
</evidence>
<dbReference type="PANTHER" id="PTHR30620:SF77">
    <property type="entry name" value="LYSOSOMAL BETA GLUCOSIDASE-LIKE"/>
    <property type="match status" value="1"/>
</dbReference>
<dbReference type="Gene3D" id="3.40.50.1700">
    <property type="entry name" value="Glycoside hydrolase family 3 C-terminal domain"/>
    <property type="match status" value="1"/>
</dbReference>
<evidence type="ECO:0008006" key="6">
    <source>
        <dbReference type="Google" id="ProtNLM"/>
    </source>
</evidence>
<dbReference type="STRING" id="225848.Sps_03675"/>
<dbReference type="InterPro" id="IPR036881">
    <property type="entry name" value="Glyco_hydro_3_C_sf"/>
</dbReference>
<dbReference type="Pfam" id="PF00933">
    <property type="entry name" value="Glyco_hydro_3"/>
    <property type="match status" value="1"/>
</dbReference>
<dbReference type="SUPFAM" id="SSF52279">
    <property type="entry name" value="Beta-D-glucan exohydrolase, C-terminal domain"/>
    <property type="match status" value="1"/>
</dbReference>
<dbReference type="InterPro" id="IPR051915">
    <property type="entry name" value="Cellulose_Degrad_GH3"/>
</dbReference>